<dbReference type="EMBL" id="EU081845">
    <property type="protein sequence ID" value="ABV91228.1"/>
    <property type="molecule type" value="Genomic_DNA"/>
</dbReference>
<protein>
    <submittedName>
        <fullName evidence="2">Structural protein</fullName>
    </submittedName>
</protein>
<keyword evidence="3" id="KW-1185">Reference proteome</keyword>
<proteinExistence type="predicted"/>
<dbReference type="KEGG" id="vg:6218854"/>
<feature type="region of interest" description="Disordered" evidence="1">
    <location>
        <begin position="167"/>
        <end position="187"/>
    </location>
</feature>
<organism evidence="2 3">
    <name type="scientific">Lactococcus phage 1706</name>
    <dbReference type="NCBI Taxonomy" id="475178"/>
    <lineage>
        <taxon>Viruses</taxon>
        <taxon>Duplodnaviria</taxon>
        <taxon>Heunggongvirae</taxon>
        <taxon>Uroviricota</taxon>
        <taxon>Caudoviricetes</taxon>
        <taxon>Fremauxvirus</taxon>
        <taxon>Fremauxvirus fv1706</taxon>
    </lineage>
</organism>
<dbReference type="OrthoDB" id="7739at10239"/>
<reference evidence="2 3" key="1">
    <citation type="journal article" date="2008" name="Virology">
        <title>Characterization of 1706, a virulent phage from Lactococcus lactis with similarities to prophages from other Firmicutes.</title>
        <authorList>
            <person name="Garneau J.E."/>
            <person name="Tremblay D.M."/>
            <person name="Moineau S."/>
        </authorList>
    </citation>
    <scope>NUCLEOTIDE SEQUENCE</scope>
</reference>
<dbReference type="GeneID" id="6218854"/>
<accession>B2BTI5</accession>
<name>B2BTI5_9CAUD</name>
<evidence type="ECO:0000256" key="1">
    <source>
        <dbReference type="SAM" id="MobiDB-lite"/>
    </source>
</evidence>
<dbReference type="Proteomes" id="UP000001679">
    <property type="component" value="Segment"/>
</dbReference>
<dbReference type="RefSeq" id="YP_001828669.1">
    <property type="nucleotide sequence ID" value="NC_010576.1"/>
</dbReference>
<sequence length="457" mass="48164">MSIVSSGQITITDLLDGKDGAPGKDGIAGKDGVGIKATVITYAISTSGTTAPNTSWTSQVPTLVKGQYLWTKTVWTYTDNSSETGYSVTYISKDGNNGNDGIAGKDGTGIKTTTITYAGSTSGTTAPTTGWTVQVPTVPAGQFLWTKTVWTYTDNSSETGYSVAMMGNNGTPGPQGPPGSNGDPGKTVSNTEPISLFKGLTWKYSGTSDLRASDRTVIHPNTEYYYNGTHWVINYFSVNNFASESITSDKIDGKNLTITNGEFISKTSNGPVTTSTEIKDNHIAISKTDSTVNARNDIALDSEQGLAQKFTNNNTGFYRTAGINYQGPFTSDSDGNYAQLTPQGTKLSTDVPWTKLSLMNNFNGNIEYAIINGTVYISASGVGVPSMSAGQWKQAAQLPTGSLAIPIRANRIAAGDSGDGLSWALLSNQAGGIFIRCSGNKSPTSNLFNATLPYPIG</sequence>
<evidence type="ECO:0000313" key="2">
    <source>
        <dbReference type="EMBL" id="ABV91228.1"/>
    </source>
</evidence>
<feature type="compositionally biased region" description="Low complexity" evidence="1">
    <location>
        <begin position="167"/>
        <end position="185"/>
    </location>
</feature>
<evidence type="ECO:0000313" key="3">
    <source>
        <dbReference type="Proteomes" id="UP000001679"/>
    </source>
</evidence>